<keyword evidence="5 10" id="KW-1133">Transmembrane helix</keyword>
<dbReference type="InterPro" id="IPR020894">
    <property type="entry name" value="Cadherin_CS"/>
</dbReference>
<comment type="caution">
    <text evidence="13">The sequence shown here is derived from an EMBL/GenBank/DDBJ whole genome shotgun (WGS) entry which is preliminary data.</text>
</comment>
<dbReference type="GO" id="GO:0016020">
    <property type="term" value="C:membrane"/>
    <property type="evidence" value="ECO:0007669"/>
    <property type="project" value="UniProtKB-SubCell"/>
</dbReference>
<feature type="signal peptide" evidence="11">
    <location>
        <begin position="1"/>
        <end position="29"/>
    </location>
</feature>
<dbReference type="InterPro" id="IPR050174">
    <property type="entry name" value="Protocadherin/Cadherin-CA"/>
</dbReference>
<accession>A0ABD0KCM6</accession>
<feature type="domain" description="Cadherin" evidence="12">
    <location>
        <begin position="48"/>
        <end position="137"/>
    </location>
</feature>
<evidence type="ECO:0000256" key="11">
    <source>
        <dbReference type="SAM" id="SignalP"/>
    </source>
</evidence>
<dbReference type="CDD" id="cd11304">
    <property type="entry name" value="Cadherin_repeat"/>
    <property type="match status" value="5"/>
</dbReference>
<dbReference type="FunFam" id="2.60.40.60:FF:000020">
    <property type="entry name" value="Dachsous cadherin-related 1b"/>
    <property type="match status" value="1"/>
</dbReference>
<proteinExistence type="predicted"/>
<dbReference type="PANTHER" id="PTHR24028">
    <property type="entry name" value="CADHERIN-87A"/>
    <property type="match status" value="1"/>
</dbReference>
<evidence type="ECO:0000256" key="7">
    <source>
        <dbReference type="ARBA" id="ARBA00023180"/>
    </source>
</evidence>
<evidence type="ECO:0000256" key="1">
    <source>
        <dbReference type="ARBA" id="ARBA00004167"/>
    </source>
</evidence>
<keyword evidence="2 10" id="KW-0812">Transmembrane</keyword>
<dbReference type="PROSITE" id="PS50268">
    <property type="entry name" value="CADHERIN_2"/>
    <property type="match status" value="5"/>
</dbReference>
<name>A0ABD0KCM6_9CAEN</name>
<keyword evidence="14" id="KW-1185">Reference proteome</keyword>
<gene>
    <name evidence="13" type="ORF">BaRGS_00023874</name>
</gene>
<feature type="domain" description="Cadherin" evidence="12">
    <location>
        <begin position="249"/>
        <end position="354"/>
    </location>
</feature>
<feature type="domain" description="Cadherin" evidence="12">
    <location>
        <begin position="467"/>
        <end position="553"/>
    </location>
</feature>
<keyword evidence="7" id="KW-0325">Glycoprotein</keyword>
<feature type="transmembrane region" description="Helical" evidence="10">
    <location>
        <begin position="562"/>
        <end position="585"/>
    </location>
</feature>
<evidence type="ECO:0000256" key="3">
    <source>
        <dbReference type="ARBA" id="ARBA00022737"/>
    </source>
</evidence>
<feature type="region of interest" description="Disordered" evidence="9">
    <location>
        <begin position="741"/>
        <end position="764"/>
    </location>
</feature>
<evidence type="ECO:0000256" key="4">
    <source>
        <dbReference type="ARBA" id="ARBA00022837"/>
    </source>
</evidence>
<dbReference type="EMBL" id="JACVVK020000203">
    <property type="protein sequence ID" value="KAK7484831.1"/>
    <property type="molecule type" value="Genomic_DNA"/>
</dbReference>
<evidence type="ECO:0000256" key="8">
    <source>
        <dbReference type="PROSITE-ProRule" id="PRU00043"/>
    </source>
</evidence>
<feature type="domain" description="Cadherin" evidence="12">
    <location>
        <begin position="138"/>
        <end position="248"/>
    </location>
</feature>
<sequence length="764" mass="82106">IRTGLVIMASWKFSVSWLICTFLVQSTQAQGLPDPCQPQDGYEIFFGLREDTNPGTVVRTLNTAGSSEVVTLTMEASQYFILDPVSQELTLNRSLDADTSDDSSLTVKIKCEVDGSAPVTITVFISVADVNDNPPVFTQRNYTIQVGERASVNYSLPGAGIIRARDADSTFANNGVYYSILPGPFSDYFTFSQSLRPETLQLMKPLDYENATSMTVTILAKNMGNVELNDTAELTIEVLDEDDLNPVFTRSVYSGTVQEGSPVGTVVSITPVIQAADADKTLNAPVTYSFHDPQGLQNVFSIDPDTAQVTLVGSIDFKTVSIVVQATQKDNPSRYGVAMLVIAVEGANSTAPRFASSVYRISVSEAMPAGTTVLYVTATVKDVSAPVRYGIREAKGLFQISPQSGAVHVTGLLDYETEPTHTFTVTAAYGTMVSSATVEVTVVDANDNTPEITNTGPLFFKLDRVKGAVVTTIQAQDADAGTRLGFRLENYASLFSIDNSGTIRIAAEPADLTQSQYQLIVVVTDNGEPPREKFVTVTVTFDPVVATTAAPVVMAGPTDDTIAIALGVVAAVFLVVIIILVVFICKRRNQNSEQLDKAKANRSPDPRGLKFKNAGRMRDINFRGEMEEASDGGTTVQENPLKSGGFSNFGFVHPDDAENDRNMDEIHIETAVIPYREADSYNNNDGVYEVSSDYGDTLPAKHSLMNGLYNTSSESLDTSISNGSDGKLHLMSNGGGPITQQANKPKTWGSSGSGGGQVLQTMSM</sequence>
<keyword evidence="3" id="KW-0677">Repeat</keyword>
<feature type="non-terminal residue" evidence="13">
    <location>
        <position position="1"/>
    </location>
</feature>
<evidence type="ECO:0000313" key="14">
    <source>
        <dbReference type="Proteomes" id="UP001519460"/>
    </source>
</evidence>
<feature type="domain" description="Cadherin" evidence="12">
    <location>
        <begin position="355"/>
        <end position="459"/>
    </location>
</feature>
<dbReference type="PRINTS" id="PR00205">
    <property type="entry name" value="CADHERIN"/>
</dbReference>
<dbReference type="PANTHER" id="PTHR24028:SF328">
    <property type="entry name" value="CADHERIN-3"/>
    <property type="match status" value="1"/>
</dbReference>
<dbReference type="Pfam" id="PF00028">
    <property type="entry name" value="Cadherin"/>
    <property type="match status" value="3"/>
</dbReference>
<dbReference type="PROSITE" id="PS00232">
    <property type="entry name" value="CADHERIN_1"/>
    <property type="match status" value="2"/>
</dbReference>
<evidence type="ECO:0000256" key="5">
    <source>
        <dbReference type="ARBA" id="ARBA00022989"/>
    </source>
</evidence>
<dbReference type="AlphaFoldDB" id="A0ABD0KCM6"/>
<dbReference type="SUPFAM" id="SSF49313">
    <property type="entry name" value="Cadherin-like"/>
    <property type="match status" value="5"/>
</dbReference>
<feature type="chain" id="PRO_5044871491" description="Cadherin domain-containing protein" evidence="11">
    <location>
        <begin position="30"/>
        <end position="764"/>
    </location>
</feature>
<dbReference type="Gene3D" id="2.60.40.60">
    <property type="entry name" value="Cadherins"/>
    <property type="match status" value="5"/>
</dbReference>
<evidence type="ECO:0000259" key="12">
    <source>
        <dbReference type="PROSITE" id="PS50268"/>
    </source>
</evidence>
<dbReference type="SMART" id="SM00112">
    <property type="entry name" value="CA"/>
    <property type="match status" value="5"/>
</dbReference>
<dbReference type="Proteomes" id="UP001519460">
    <property type="component" value="Unassembled WGS sequence"/>
</dbReference>
<keyword evidence="11" id="KW-0732">Signal</keyword>
<evidence type="ECO:0000313" key="13">
    <source>
        <dbReference type="EMBL" id="KAK7484831.1"/>
    </source>
</evidence>
<keyword evidence="4 8" id="KW-0106">Calcium</keyword>
<keyword evidence="6 10" id="KW-0472">Membrane</keyword>
<evidence type="ECO:0000256" key="2">
    <source>
        <dbReference type="ARBA" id="ARBA00022692"/>
    </source>
</evidence>
<feature type="non-terminal residue" evidence="13">
    <location>
        <position position="764"/>
    </location>
</feature>
<reference evidence="13 14" key="1">
    <citation type="journal article" date="2023" name="Sci. Data">
        <title>Genome assembly of the Korean intertidal mud-creeper Batillaria attramentaria.</title>
        <authorList>
            <person name="Patra A.K."/>
            <person name="Ho P.T."/>
            <person name="Jun S."/>
            <person name="Lee S.J."/>
            <person name="Kim Y."/>
            <person name="Won Y.J."/>
        </authorList>
    </citation>
    <scope>NUCLEOTIDE SEQUENCE [LARGE SCALE GENOMIC DNA]</scope>
    <source>
        <strain evidence="13">Wonlab-2016</strain>
    </source>
</reference>
<evidence type="ECO:0000256" key="6">
    <source>
        <dbReference type="ARBA" id="ARBA00023136"/>
    </source>
</evidence>
<dbReference type="InterPro" id="IPR015919">
    <property type="entry name" value="Cadherin-like_sf"/>
</dbReference>
<dbReference type="GO" id="GO:0005509">
    <property type="term" value="F:calcium ion binding"/>
    <property type="evidence" value="ECO:0007669"/>
    <property type="project" value="UniProtKB-UniRule"/>
</dbReference>
<evidence type="ECO:0000256" key="9">
    <source>
        <dbReference type="SAM" id="MobiDB-lite"/>
    </source>
</evidence>
<protein>
    <recommendedName>
        <fullName evidence="12">Cadherin domain-containing protein</fullName>
    </recommendedName>
</protein>
<evidence type="ECO:0000256" key="10">
    <source>
        <dbReference type="SAM" id="Phobius"/>
    </source>
</evidence>
<comment type="subcellular location">
    <subcellularLocation>
        <location evidence="1">Membrane</location>
        <topology evidence="1">Single-pass membrane protein</topology>
    </subcellularLocation>
</comment>
<organism evidence="13 14">
    <name type="scientific">Batillaria attramentaria</name>
    <dbReference type="NCBI Taxonomy" id="370345"/>
    <lineage>
        <taxon>Eukaryota</taxon>
        <taxon>Metazoa</taxon>
        <taxon>Spiralia</taxon>
        <taxon>Lophotrochozoa</taxon>
        <taxon>Mollusca</taxon>
        <taxon>Gastropoda</taxon>
        <taxon>Caenogastropoda</taxon>
        <taxon>Sorbeoconcha</taxon>
        <taxon>Cerithioidea</taxon>
        <taxon>Batillariidae</taxon>
        <taxon>Batillaria</taxon>
    </lineage>
</organism>
<dbReference type="InterPro" id="IPR002126">
    <property type="entry name" value="Cadherin-like_dom"/>
</dbReference>